<protein>
    <submittedName>
        <fullName evidence="1">Uncharacterized protein</fullName>
    </submittedName>
</protein>
<name>A0ABR0V1X1_REHGL</name>
<dbReference type="EMBL" id="JABTTQ020001729">
    <property type="protein sequence ID" value="KAK6128478.1"/>
    <property type="molecule type" value="Genomic_DNA"/>
</dbReference>
<evidence type="ECO:0000313" key="1">
    <source>
        <dbReference type="EMBL" id="KAK6128478.1"/>
    </source>
</evidence>
<sequence length="239" mass="26024">MDALSTNITGKFLLDRLVREVARYRQGKQRAVGGCLLFLQLFYYESVAVGEPSELSPAIFPCLASWGEEEISEREKQERELGGYGCGEVVCKERGLGIGMLGYRTQTDSIHSAIMPPEVENYPLFEQVGYQAGEDQVNGGMITAEENMPISGNEGDTVCGILKFRPSKSTLQMPNTAVQKLSITQNEKSTKTPAFVHLVHAPSESAISSARPHSYPSISAVSIGTQDDVSSITALYPLL</sequence>
<organism evidence="1 2">
    <name type="scientific">Rehmannia glutinosa</name>
    <name type="common">Chinese foxglove</name>
    <dbReference type="NCBI Taxonomy" id="99300"/>
    <lineage>
        <taxon>Eukaryota</taxon>
        <taxon>Viridiplantae</taxon>
        <taxon>Streptophyta</taxon>
        <taxon>Embryophyta</taxon>
        <taxon>Tracheophyta</taxon>
        <taxon>Spermatophyta</taxon>
        <taxon>Magnoliopsida</taxon>
        <taxon>eudicotyledons</taxon>
        <taxon>Gunneridae</taxon>
        <taxon>Pentapetalae</taxon>
        <taxon>asterids</taxon>
        <taxon>lamiids</taxon>
        <taxon>Lamiales</taxon>
        <taxon>Orobanchaceae</taxon>
        <taxon>Rehmannieae</taxon>
        <taxon>Rehmannia</taxon>
    </lineage>
</organism>
<evidence type="ECO:0000313" key="2">
    <source>
        <dbReference type="Proteomes" id="UP001318860"/>
    </source>
</evidence>
<gene>
    <name evidence="1" type="ORF">DH2020_037762</name>
</gene>
<reference evidence="1 2" key="1">
    <citation type="journal article" date="2021" name="Comput. Struct. Biotechnol. J.">
        <title>De novo genome assembly of the potent medicinal plant Rehmannia glutinosa using nanopore technology.</title>
        <authorList>
            <person name="Ma L."/>
            <person name="Dong C."/>
            <person name="Song C."/>
            <person name="Wang X."/>
            <person name="Zheng X."/>
            <person name="Niu Y."/>
            <person name="Chen S."/>
            <person name="Feng W."/>
        </authorList>
    </citation>
    <scope>NUCLEOTIDE SEQUENCE [LARGE SCALE GENOMIC DNA]</scope>
    <source>
        <strain evidence="1">DH-2019</strain>
    </source>
</reference>
<dbReference type="Proteomes" id="UP001318860">
    <property type="component" value="Unassembled WGS sequence"/>
</dbReference>
<accession>A0ABR0V1X1</accession>
<proteinExistence type="predicted"/>
<keyword evidence="2" id="KW-1185">Reference proteome</keyword>
<comment type="caution">
    <text evidence="1">The sequence shown here is derived from an EMBL/GenBank/DDBJ whole genome shotgun (WGS) entry which is preliminary data.</text>
</comment>